<dbReference type="KEGG" id="dpx:DAPPUDRAFT_116084"/>
<name>E9HNH6_DAPPU</name>
<feature type="compositionally biased region" description="Polar residues" evidence="5">
    <location>
        <begin position="536"/>
        <end position="547"/>
    </location>
</feature>
<feature type="compositionally biased region" description="Basic and acidic residues" evidence="5">
    <location>
        <begin position="107"/>
        <end position="118"/>
    </location>
</feature>
<dbReference type="GO" id="GO:0006338">
    <property type="term" value="P:chromatin remodeling"/>
    <property type="evidence" value="ECO:0000318"/>
    <property type="project" value="GO_Central"/>
</dbReference>
<evidence type="ECO:0000256" key="5">
    <source>
        <dbReference type="SAM" id="MobiDB-lite"/>
    </source>
</evidence>
<dbReference type="STRING" id="6669.E9HNH6"/>
<dbReference type="EMBL" id="GL732696">
    <property type="protein sequence ID" value="EFX66711.1"/>
    <property type="molecule type" value="Genomic_DNA"/>
</dbReference>
<dbReference type="SMART" id="SM00293">
    <property type="entry name" value="PWWP"/>
    <property type="match status" value="1"/>
</dbReference>
<evidence type="ECO:0000256" key="1">
    <source>
        <dbReference type="ARBA" id="ARBA00004123"/>
    </source>
</evidence>
<evidence type="ECO:0000313" key="8">
    <source>
        <dbReference type="Proteomes" id="UP000000305"/>
    </source>
</evidence>
<sequence length="547" mass="62662">MESFKHGDRVFAKVRGYPCWPARVDSKCEVLGRTRYNVFFYGTYEVAQVKCEDLFPYEENKERFGKAQKRKGFKEGLWEIENRPNIGLADDVVTPAQAPPMSIEANESEKEENNKEQPVKLPLKHKRKIEKIQESETELERVSRSGRRIKPKRFADEETLEPTAHDTHDNLLSDSLAITQPSQEEATEDPANKRKPKVKTIEETVETKDQHTESSSNSNQQHSEVDTDEVEGDDEDEERAPSEKMEVSHITEEVKAPPKIKKRSRVEWNCKNSRDAAKVKESVNQTTLPEGIKTQIEVKVNQVTQSQQEKSNRILDEKKKTKLRWLKTESRLVELDYRIKESISVNRPNCVAAITALDELYSLQMAPLMLKKHPFIVTTILKLKRYIGPKESSEHTEEQKVEFYSVVFKLKLCDLTLFVTKAMYKEKSALIRSKASMIYEKFKLLFLTPEGQNFWDNFAEHLEKFKEDCKNLSADSLVRLTEDPSMKKKKTVDPPSTESETTSQNELTKPIKTEDGAKKSEDPDKGNTASEEPMATGTNGDGPSSSH</sequence>
<feature type="compositionally biased region" description="Basic and acidic residues" evidence="5">
    <location>
        <begin position="130"/>
        <end position="143"/>
    </location>
</feature>
<proteinExistence type="inferred from homology"/>
<organism evidence="7 8">
    <name type="scientific">Daphnia pulex</name>
    <name type="common">Water flea</name>
    <dbReference type="NCBI Taxonomy" id="6669"/>
    <lineage>
        <taxon>Eukaryota</taxon>
        <taxon>Metazoa</taxon>
        <taxon>Ecdysozoa</taxon>
        <taxon>Arthropoda</taxon>
        <taxon>Crustacea</taxon>
        <taxon>Branchiopoda</taxon>
        <taxon>Diplostraca</taxon>
        <taxon>Cladocera</taxon>
        <taxon>Anomopoda</taxon>
        <taxon>Daphniidae</taxon>
        <taxon>Daphnia</taxon>
    </lineage>
</organism>
<keyword evidence="8" id="KW-1185">Reference proteome</keyword>
<dbReference type="Pfam" id="PF00855">
    <property type="entry name" value="PWWP"/>
    <property type="match status" value="1"/>
</dbReference>
<feature type="compositionally biased region" description="Low complexity" evidence="5">
    <location>
        <begin position="213"/>
        <end position="222"/>
    </location>
</feature>
<dbReference type="PhylomeDB" id="E9HNH6"/>
<feature type="compositionally biased region" description="Basic and acidic residues" evidence="5">
    <location>
        <begin position="509"/>
        <end position="525"/>
    </location>
</feature>
<dbReference type="InterPro" id="IPR035441">
    <property type="entry name" value="TFIIS/LEDGF_dom_sf"/>
</dbReference>
<dbReference type="HOGENOM" id="CLU_015544_0_0_1"/>
<comment type="similarity">
    <text evidence="2">Belongs to the HDGF family.</text>
</comment>
<feature type="domain" description="PWWP" evidence="6">
    <location>
        <begin position="6"/>
        <end position="60"/>
    </location>
</feature>
<feature type="region of interest" description="Disordered" evidence="5">
    <location>
        <begin position="483"/>
        <end position="547"/>
    </location>
</feature>
<dbReference type="PANTHER" id="PTHR12550:SF70">
    <property type="entry name" value="JIL-1 ANCHORING AND STABILIZING PROTEIN, ISOFORM A"/>
    <property type="match status" value="1"/>
</dbReference>
<dbReference type="Gene3D" id="2.30.30.140">
    <property type="match status" value="1"/>
</dbReference>
<evidence type="ECO:0000256" key="3">
    <source>
        <dbReference type="ARBA" id="ARBA00023054"/>
    </source>
</evidence>
<evidence type="ECO:0000259" key="6">
    <source>
        <dbReference type="PROSITE" id="PS50812"/>
    </source>
</evidence>
<dbReference type="OMA" id="EAMIQIE"/>
<dbReference type="FunCoup" id="E9HNH6">
    <property type="interactions" value="637"/>
</dbReference>
<dbReference type="InterPro" id="IPR036218">
    <property type="entry name" value="HIVI-bd_sf"/>
</dbReference>
<evidence type="ECO:0000256" key="2">
    <source>
        <dbReference type="ARBA" id="ARBA00005309"/>
    </source>
</evidence>
<reference evidence="7 8" key="1">
    <citation type="journal article" date="2011" name="Science">
        <title>The ecoresponsive genome of Daphnia pulex.</title>
        <authorList>
            <person name="Colbourne J.K."/>
            <person name="Pfrender M.E."/>
            <person name="Gilbert D."/>
            <person name="Thomas W.K."/>
            <person name="Tucker A."/>
            <person name="Oakley T.H."/>
            <person name="Tokishita S."/>
            <person name="Aerts A."/>
            <person name="Arnold G.J."/>
            <person name="Basu M.K."/>
            <person name="Bauer D.J."/>
            <person name="Caceres C.E."/>
            <person name="Carmel L."/>
            <person name="Casola C."/>
            <person name="Choi J.H."/>
            <person name="Detter J.C."/>
            <person name="Dong Q."/>
            <person name="Dusheyko S."/>
            <person name="Eads B.D."/>
            <person name="Frohlich T."/>
            <person name="Geiler-Samerotte K.A."/>
            <person name="Gerlach D."/>
            <person name="Hatcher P."/>
            <person name="Jogdeo S."/>
            <person name="Krijgsveld J."/>
            <person name="Kriventseva E.V."/>
            <person name="Kultz D."/>
            <person name="Laforsch C."/>
            <person name="Lindquist E."/>
            <person name="Lopez J."/>
            <person name="Manak J.R."/>
            <person name="Muller J."/>
            <person name="Pangilinan J."/>
            <person name="Patwardhan R.P."/>
            <person name="Pitluck S."/>
            <person name="Pritham E.J."/>
            <person name="Rechtsteiner A."/>
            <person name="Rho M."/>
            <person name="Rogozin I.B."/>
            <person name="Sakarya O."/>
            <person name="Salamov A."/>
            <person name="Schaack S."/>
            <person name="Shapiro H."/>
            <person name="Shiga Y."/>
            <person name="Skalitzky C."/>
            <person name="Smith Z."/>
            <person name="Souvorov A."/>
            <person name="Sung W."/>
            <person name="Tang Z."/>
            <person name="Tsuchiya D."/>
            <person name="Tu H."/>
            <person name="Vos H."/>
            <person name="Wang M."/>
            <person name="Wolf Y.I."/>
            <person name="Yamagata H."/>
            <person name="Yamada T."/>
            <person name="Ye Y."/>
            <person name="Shaw J.R."/>
            <person name="Andrews J."/>
            <person name="Crease T.J."/>
            <person name="Tang H."/>
            <person name="Lucas S.M."/>
            <person name="Robertson H.M."/>
            <person name="Bork P."/>
            <person name="Koonin E.V."/>
            <person name="Zdobnov E.M."/>
            <person name="Grigoriev I.V."/>
            <person name="Lynch M."/>
            <person name="Boore J.L."/>
        </authorList>
    </citation>
    <scope>NUCLEOTIDE SEQUENCE [LARGE SCALE GENOMIC DNA]</scope>
</reference>
<dbReference type="Gene3D" id="1.20.930.10">
    <property type="entry name" value="Conserved domain common to transcription factors TFIIS, elongin A, CRSP70"/>
    <property type="match status" value="1"/>
</dbReference>
<dbReference type="eggNOG" id="KOG1904">
    <property type="taxonomic scope" value="Eukaryota"/>
</dbReference>
<feature type="region of interest" description="Disordered" evidence="5">
    <location>
        <begin position="203"/>
        <end position="260"/>
    </location>
</feature>
<dbReference type="OrthoDB" id="62853at2759"/>
<dbReference type="Pfam" id="PF11467">
    <property type="entry name" value="LEDGF"/>
    <property type="match status" value="1"/>
</dbReference>
<dbReference type="SUPFAM" id="SSF140576">
    <property type="entry name" value="HIV integrase-binding domain"/>
    <property type="match status" value="1"/>
</dbReference>
<dbReference type="InterPro" id="IPR000313">
    <property type="entry name" value="PWWP_dom"/>
</dbReference>
<dbReference type="AlphaFoldDB" id="E9HNH6"/>
<feature type="compositionally biased region" description="Polar residues" evidence="5">
    <location>
        <begin position="494"/>
        <end position="507"/>
    </location>
</feature>
<dbReference type="InParanoid" id="E9HNH6"/>
<keyword evidence="4" id="KW-0539">Nucleus</keyword>
<dbReference type="PROSITE" id="PS50812">
    <property type="entry name" value="PWWP"/>
    <property type="match status" value="1"/>
</dbReference>
<dbReference type="Proteomes" id="UP000000305">
    <property type="component" value="Unassembled WGS sequence"/>
</dbReference>
<dbReference type="PANTHER" id="PTHR12550">
    <property type="entry name" value="HEPATOMA-DERIVED GROWTH FACTOR-RELATED"/>
    <property type="match status" value="1"/>
</dbReference>
<comment type="subcellular location">
    <subcellularLocation>
        <location evidence="1">Nucleus</location>
    </subcellularLocation>
</comment>
<keyword evidence="3" id="KW-0175">Coiled coil</keyword>
<dbReference type="InterPro" id="IPR021567">
    <property type="entry name" value="LEDGF_IBD"/>
</dbReference>
<feature type="compositionally biased region" description="Basic and acidic residues" evidence="5">
    <location>
        <begin position="239"/>
        <end position="256"/>
    </location>
</feature>
<protein>
    <recommendedName>
        <fullName evidence="6">PWWP domain-containing protein</fullName>
    </recommendedName>
</protein>
<dbReference type="GO" id="GO:0005634">
    <property type="term" value="C:nucleus"/>
    <property type="evidence" value="ECO:0000318"/>
    <property type="project" value="GO_Central"/>
</dbReference>
<gene>
    <name evidence="7" type="ORF">DAPPUDRAFT_116084</name>
</gene>
<evidence type="ECO:0000313" key="7">
    <source>
        <dbReference type="EMBL" id="EFX66711.1"/>
    </source>
</evidence>
<dbReference type="SUPFAM" id="SSF63748">
    <property type="entry name" value="Tudor/PWWP/MBT"/>
    <property type="match status" value="1"/>
</dbReference>
<evidence type="ECO:0000256" key="4">
    <source>
        <dbReference type="ARBA" id="ARBA00023242"/>
    </source>
</evidence>
<feature type="compositionally biased region" description="Basic and acidic residues" evidence="5">
    <location>
        <begin position="203"/>
        <end position="212"/>
    </location>
</feature>
<feature type="region of interest" description="Disordered" evidence="5">
    <location>
        <begin position="104"/>
        <end position="171"/>
    </location>
</feature>
<accession>E9HNH6</accession>
<feature type="compositionally biased region" description="Acidic residues" evidence="5">
    <location>
        <begin position="226"/>
        <end position="238"/>
    </location>
</feature>
<dbReference type="CDD" id="cd05834">
    <property type="entry name" value="PWWP_HRP"/>
    <property type="match status" value="1"/>
</dbReference>